<dbReference type="AlphaFoldDB" id="A0A8H6S633"/>
<dbReference type="PANTHER" id="PTHR34144:SF7">
    <property type="entry name" value="EXPORT PROTEIN (CAP59), PUTATIVE (AFU_ORTHOLOGUE AFUA_7G05020)-RELATED"/>
    <property type="match status" value="1"/>
</dbReference>
<evidence type="ECO:0000313" key="2">
    <source>
        <dbReference type="EMBL" id="KAF7292905.1"/>
    </source>
</evidence>
<keyword evidence="1" id="KW-1133">Transmembrane helix</keyword>
<reference evidence="2" key="1">
    <citation type="submission" date="2020-05" db="EMBL/GenBank/DDBJ databases">
        <title>Mycena genomes resolve the evolution of fungal bioluminescence.</title>
        <authorList>
            <person name="Tsai I.J."/>
        </authorList>
    </citation>
    <scope>NUCLEOTIDE SEQUENCE</scope>
    <source>
        <strain evidence="2">171206Taipei</strain>
    </source>
</reference>
<protein>
    <recommendedName>
        <fullName evidence="4">Glycosyltransferase family 69 protein</fullName>
    </recommendedName>
</protein>
<gene>
    <name evidence="2" type="ORF">MIND_01189600</name>
</gene>
<comment type="caution">
    <text evidence="2">The sequence shown here is derived from an EMBL/GenBank/DDBJ whole genome shotgun (WGS) entry which is preliminary data.</text>
</comment>
<evidence type="ECO:0008006" key="4">
    <source>
        <dbReference type="Google" id="ProtNLM"/>
    </source>
</evidence>
<dbReference type="InterPro" id="IPR021047">
    <property type="entry name" value="Mannosyltransferase_CMT1"/>
</dbReference>
<dbReference type="OrthoDB" id="262547at2759"/>
<dbReference type="Proteomes" id="UP000636479">
    <property type="component" value="Unassembled WGS sequence"/>
</dbReference>
<evidence type="ECO:0000313" key="3">
    <source>
        <dbReference type="Proteomes" id="UP000636479"/>
    </source>
</evidence>
<organism evidence="2 3">
    <name type="scientific">Mycena indigotica</name>
    <dbReference type="NCBI Taxonomy" id="2126181"/>
    <lineage>
        <taxon>Eukaryota</taxon>
        <taxon>Fungi</taxon>
        <taxon>Dikarya</taxon>
        <taxon>Basidiomycota</taxon>
        <taxon>Agaricomycotina</taxon>
        <taxon>Agaricomycetes</taxon>
        <taxon>Agaricomycetidae</taxon>
        <taxon>Agaricales</taxon>
        <taxon>Marasmiineae</taxon>
        <taxon>Mycenaceae</taxon>
        <taxon>Mycena</taxon>
    </lineage>
</organism>
<sequence length="391" mass="44899">MRIGQGAALQRLHSTLDSTRLLLIRVSRSLASSRLLPVLGLFTSLLALAFAFLWRFSHLLTAVVLFRYIWKSLYAFYQAKLGGAWGPAFPPHRTNFILAVGTIPIWGLGMAGIMLASAIVRRLWSGARLRWEGGKRGGHVNGNGHGRYEAIPLNVDDVEEMEEEDTRRRRQRRESPTPALKTRLLWLGLLVFYLSLALFGLYMWKTYELPIDNRFKARVELANRVPKREGYSTQEKIYIAAMFYNNEGVLPYWITQTTRLIHYLGPDNVFVSIVESNSGDKTAALLESFADTLTSLAVSHKITTHDTTIPRPPSMDTAPPRIEFLIFVNPLVINSYSWEFYVYFKYITRHWVVKWFIEHVENGYGFHQARMILGNPENVYMWDGGACHPWR</sequence>
<dbReference type="GeneID" id="59350923"/>
<accession>A0A8H6S633</accession>
<dbReference type="PANTHER" id="PTHR34144">
    <property type="entry name" value="CHROMOSOME 8, WHOLE GENOME SHOTGUN SEQUENCE"/>
    <property type="match status" value="1"/>
</dbReference>
<evidence type="ECO:0000256" key="1">
    <source>
        <dbReference type="SAM" id="Phobius"/>
    </source>
</evidence>
<keyword evidence="1" id="KW-0812">Transmembrane</keyword>
<dbReference type="EMBL" id="JACAZF010000011">
    <property type="protein sequence ID" value="KAF7292905.1"/>
    <property type="molecule type" value="Genomic_DNA"/>
</dbReference>
<name>A0A8H6S633_9AGAR</name>
<dbReference type="RefSeq" id="XP_037215333.1">
    <property type="nucleotide sequence ID" value="XM_037368407.1"/>
</dbReference>
<feature type="transmembrane region" description="Helical" evidence="1">
    <location>
        <begin position="97"/>
        <end position="120"/>
    </location>
</feature>
<dbReference type="Pfam" id="PF11735">
    <property type="entry name" value="CAP59_mtransfer"/>
    <property type="match status" value="1"/>
</dbReference>
<keyword evidence="3" id="KW-1185">Reference proteome</keyword>
<proteinExistence type="predicted"/>
<feature type="transmembrane region" description="Helical" evidence="1">
    <location>
        <begin position="184"/>
        <end position="204"/>
    </location>
</feature>
<keyword evidence="1" id="KW-0472">Membrane</keyword>
<feature type="transmembrane region" description="Helical" evidence="1">
    <location>
        <begin position="35"/>
        <end position="54"/>
    </location>
</feature>